<keyword evidence="3" id="KW-0964">Secreted</keyword>
<dbReference type="Pfam" id="PF17961">
    <property type="entry name" value="Big_8"/>
    <property type="match status" value="1"/>
</dbReference>
<evidence type="ECO:0000313" key="11">
    <source>
        <dbReference type="EMBL" id="WPS47579.1"/>
    </source>
</evidence>
<dbReference type="Gene3D" id="2.60.40.1280">
    <property type="match status" value="1"/>
</dbReference>
<evidence type="ECO:0000259" key="8">
    <source>
        <dbReference type="Pfam" id="PF00746"/>
    </source>
</evidence>
<feature type="compositionally biased region" description="Polar residues" evidence="6">
    <location>
        <begin position="52"/>
        <end position="66"/>
    </location>
</feature>
<evidence type="ECO:0000259" key="10">
    <source>
        <dbReference type="Pfam" id="PF17961"/>
    </source>
</evidence>
<reference evidence="11 12" key="1">
    <citation type="submission" date="2023-11" db="EMBL/GenBank/DDBJ databases">
        <title>Description of Streptococcus dentalis sp. nov., Streptococcus gingivalis sp. nov., Streptococcus lingualis sp. nov. isolated from human oral cavity.</title>
        <authorList>
            <person name="Choi Y.S."/>
            <person name="Goo B.J."/>
            <person name="Bae J.W."/>
        </authorList>
    </citation>
    <scope>NUCLEOTIDE SEQUENCE [LARGE SCALE GENOMIC DNA]</scope>
    <source>
        <strain evidence="11 12">S5</strain>
    </source>
</reference>
<feature type="compositionally biased region" description="Low complexity" evidence="6">
    <location>
        <begin position="29"/>
        <end position="51"/>
    </location>
</feature>
<keyword evidence="5" id="KW-0572">Peptidoglycan-anchor</keyword>
<dbReference type="InterPro" id="IPR011252">
    <property type="entry name" value="Fibrogen-bd_dom1"/>
</dbReference>
<feature type="compositionally biased region" description="Polar residues" evidence="6">
    <location>
        <begin position="74"/>
        <end position="96"/>
    </location>
</feature>
<feature type="signal peptide" evidence="7">
    <location>
        <begin position="1"/>
        <end position="24"/>
    </location>
</feature>
<dbReference type="InterPro" id="IPR019931">
    <property type="entry name" value="LPXTG_anchor"/>
</dbReference>
<name>A0ABZ0SV67_9STRE</name>
<evidence type="ECO:0000256" key="7">
    <source>
        <dbReference type="SAM" id="SignalP"/>
    </source>
</evidence>
<evidence type="ECO:0000256" key="2">
    <source>
        <dbReference type="ARBA" id="ARBA00022512"/>
    </source>
</evidence>
<evidence type="ECO:0000256" key="5">
    <source>
        <dbReference type="ARBA" id="ARBA00023088"/>
    </source>
</evidence>
<dbReference type="InterPro" id="IPR008456">
    <property type="entry name" value="Collagen-bd_dom"/>
</dbReference>
<dbReference type="NCBIfam" id="NF043031">
    <property type="entry name" value="SIALI-17"/>
    <property type="match status" value="2"/>
</dbReference>
<keyword evidence="2" id="KW-0134">Cell wall</keyword>
<dbReference type="SUPFAM" id="SSF49401">
    <property type="entry name" value="Bacterial adhesins"/>
    <property type="match status" value="2"/>
</dbReference>
<evidence type="ECO:0000259" key="9">
    <source>
        <dbReference type="Pfam" id="PF05737"/>
    </source>
</evidence>
<dbReference type="Pfam" id="PF05737">
    <property type="entry name" value="Collagen_bind"/>
    <property type="match status" value="1"/>
</dbReference>
<keyword evidence="4 7" id="KW-0732">Signal</keyword>
<comment type="subcellular location">
    <subcellularLocation>
        <location evidence="1">Secreted</location>
        <location evidence="1">Cell wall</location>
        <topology evidence="1">Peptidoglycan-anchor</topology>
    </subcellularLocation>
</comment>
<evidence type="ECO:0000256" key="1">
    <source>
        <dbReference type="ARBA" id="ARBA00004168"/>
    </source>
</evidence>
<dbReference type="EMBL" id="CP139419">
    <property type="protein sequence ID" value="WPS47579.1"/>
    <property type="molecule type" value="Genomic_DNA"/>
</dbReference>
<proteinExistence type="predicted"/>
<evidence type="ECO:0000256" key="4">
    <source>
        <dbReference type="ARBA" id="ARBA00022729"/>
    </source>
</evidence>
<feature type="domain" description="SDR-like Ig" evidence="10">
    <location>
        <begin position="116"/>
        <end position="202"/>
    </location>
</feature>
<dbReference type="InterPro" id="IPR041171">
    <property type="entry name" value="SDR_Ig"/>
</dbReference>
<organism evidence="11 12">
    <name type="scientific">Streptococcus lingualis</name>
    <dbReference type="NCBI Taxonomy" id="3098076"/>
    <lineage>
        <taxon>Bacteria</taxon>
        <taxon>Bacillati</taxon>
        <taxon>Bacillota</taxon>
        <taxon>Bacilli</taxon>
        <taxon>Lactobacillales</taxon>
        <taxon>Streptococcaceae</taxon>
        <taxon>Streptococcus</taxon>
    </lineage>
</organism>
<feature type="chain" id="PRO_5046252228" evidence="7">
    <location>
        <begin position="25"/>
        <end position="548"/>
    </location>
</feature>
<keyword evidence="12" id="KW-1185">Reference proteome</keyword>
<dbReference type="Proteomes" id="UP001327056">
    <property type="component" value="Chromosome"/>
</dbReference>
<evidence type="ECO:0000256" key="3">
    <source>
        <dbReference type="ARBA" id="ARBA00022525"/>
    </source>
</evidence>
<dbReference type="RefSeq" id="WP_320909847.1">
    <property type="nucleotide sequence ID" value="NZ_CP139419.1"/>
</dbReference>
<dbReference type="InterPro" id="IPR049964">
    <property type="entry name" value="NanA_rpt"/>
</dbReference>
<sequence>MNKKIILATVATIAAVGTAQGVKADEVQGTTGTGTETSGVTPSVVGTPGTEQNNTTAVVEQPTTETTNEKTGSESDNSNQSGNATQFTKNGSDIQVTNPEVVVDQSNGTGKYQPFSVEYKNIEFPDDLTINEGDKVTFTLPEEVKFQTNFDFDVYNPEKQVVGKATTDTATNTVTTVFNNYFKDHPLNKQMSLKMDATWTDKVESGKPVTANFNGTFVTAQIGAEQVIGKDELISKWGSQDKNDPTVINWTVRLNYARKVLNYVTIIDEMSENQKLVDDYFEIKNIESVDPWIDKGSAMDLVKSIAKSDHGFTIKMDRLEHMIYVNYKTKLVNAVKDSVNPTNKIELKAESDGAVSYSYVQLVGGRGDASGENKPIWEIPNDAPKYEKPSIDLKDIPLMPPAPIVDIPEWKGGTTPWDAPQYDKPEWNGGTVPFDAPVLDKPEINIEDIPMMPPAPVLEKPELIIDLPKPNTPTVTIDKPSIPVEINSKPSKTTVEPQKEQVNVIYQPTKTNAHTLPNTGSESGLVLSFAGMFILGGMARIALKHEGE</sequence>
<evidence type="ECO:0000313" key="12">
    <source>
        <dbReference type="Proteomes" id="UP001327056"/>
    </source>
</evidence>
<feature type="region of interest" description="Disordered" evidence="6">
    <location>
        <begin position="22"/>
        <end position="96"/>
    </location>
</feature>
<evidence type="ECO:0000256" key="6">
    <source>
        <dbReference type="SAM" id="MobiDB-lite"/>
    </source>
</evidence>
<feature type="domain" description="Gram-positive cocci surface proteins LPxTG" evidence="8">
    <location>
        <begin position="509"/>
        <end position="539"/>
    </location>
</feature>
<gene>
    <name evidence="11" type="ORF">SM123_03620</name>
</gene>
<dbReference type="Gene3D" id="2.60.40.740">
    <property type="match status" value="1"/>
</dbReference>
<protein>
    <submittedName>
        <fullName evidence="11">SIALI-17 repeat-containing surface protein</fullName>
    </submittedName>
</protein>
<dbReference type="InterPro" id="IPR008966">
    <property type="entry name" value="Adhesion_dom_sf"/>
</dbReference>
<accession>A0ABZ0SV67</accession>
<dbReference type="Pfam" id="PF00746">
    <property type="entry name" value="Gram_pos_anchor"/>
    <property type="match status" value="1"/>
</dbReference>
<feature type="domain" description="Collagen binding" evidence="9">
    <location>
        <begin position="232"/>
        <end position="337"/>
    </location>
</feature>